<evidence type="ECO:0000259" key="13">
    <source>
        <dbReference type="Pfam" id="PF00535"/>
    </source>
</evidence>
<keyword evidence="9" id="KW-0735">Signal-anchor</keyword>
<organism evidence="14 15">
    <name type="scientific">Candidatus Wirthbacteria bacterium CG2_30_54_11</name>
    <dbReference type="NCBI Taxonomy" id="1817892"/>
    <lineage>
        <taxon>Bacteria</taxon>
        <taxon>Candidatus Wirthbacteria</taxon>
    </lineage>
</organism>
<dbReference type="Gene3D" id="3.90.550.10">
    <property type="entry name" value="Spore Coat Polysaccharide Biosynthesis Protein SpsA, Chain A"/>
    <property type="match status" value="1"/>
</dbReference>
<dbReference type="PANTHER" id="PTHR10859">
    <property type="entry name" value="GLYCOSYL TRANSFERASE"/>
    <property type="match status" value="1"/>
</dbReference>
<dbReference type="CDD" id="cd04188">
    <property type="entry name" value="DPG_synthase"/>
    <property type="match status" value="1"/>
</dbReference>
<evidence type="ECO:0000256" key="2">
    <source>
        <dbReference type="ARBA" id="ARBA00004922"/>
    </source>
</evidence>
<dbReference type="GO" id="GO:0006487">
    <property type="term" value="P:protein N-linked glycosylation"/>
    <property type="evidence" value="ECO:0007669"/>
    <property type="project" value="TreeGrafter"/>
</dbReference>
<evidence type="ECO:0000256" key="8">
    <source>
        <dbReference type="ARBA" id="ARBA00022824"/>
    </source>
</evidence>
<dbReference type="Pfam" id="PF00535">
    <property type="entry name" value="Glycos_transf_2"/>
    <property type="match status" value="1"/>
</dbReference>
<feature type="domain" description="Glycosyltransferase 2-like" evidence="13">
    <location>
        <begin position="6"/>
        <end position="173"/>
    </location>
</feature>
<evidence type="ECO:0000256" key="6">
    <source>
        <dbReference type="ARBA" id="ARBA00022679"/>
    </source>
</evidence>
<comment type="caution">
    <text evidence="14">The sequence shown here is derived from an EMBL/GenBank/DDBJ whole genome shotgun (WGS) entry which is preliminary data.</text>
</comment>
<dbReference type="InterPro" id="IPR035518">
    <property type="entry name" value="DPG_synthase"/>
</dbReference>
<gene>
    <name evidence="14" type="ORF">AUK40_04765</name>
</gene>
<evidence type="ECO:0000256" key="7">
    <source>
        <dbReference type="ARBA" id="ARBA00022692"/>
    </source>
</evidence>
<accession>A0A1J5IHR2</accession>
<dbReference type="EMBL" id="MNZT01000081">
    <property type="protein sequence ID" value="OIP96641.1"/>
    <property type="molecule type" value="Genomic_DNA"/>
</dbReference>
<keyword evidence="8" id="KW-0256">Endoplasmic reticulum</keyword>
<evidence type="ECO:0000256" key="11">
    <source>
        <dbReference type="ARBA" id="ARBA00023136"/>
    </source>
</evidence>
<dbReference type="AlphaFoldDB" id="A0A1J5IHR2"/>
<dbReference type="STRING" id="1817892.AUK40_04765"/>
<keyword evidence="10" id="KW-1133">Transmembrane helix</keyword>
<evidence type="ECO:0000256" key="10">
    <source>
        <dbReference type="ARBA" id="ARBA00022989"/>
    </source>
</evidence>
<evidence type="ECO:0000256" key="5">
    <source>
        <dbReference type="ARBA" id="ARBA00022676"/>
    </source>
</evidence>
<dbReference type="GO" id="GO:0004581">
    <property type="term" value="F:dolichyl-phosphate beta-glucosyltransferase activity"/>
    <property type="evidence" value="ECO:0007669"/>
    <property type="project" value="UniProtKB-EC"/>
</dbReference>
<dbReference type="InterPro" id="IPR029044">
    <property type="entry name" value="Nucleotide-diphossugar_trans"/>
</dbReference>
<dbReference type="InterPro" id="IPR001173">
    <property type="entry name" value="Glyco_trans_2-like"/>
</dbReference>
<sequence length="242" mass="27213">MSYDLSIVIPVYNEEHRIGKTLTELAVFCRAYAGSTEVIVVDDGSLDRTVEIVQGFAPQFSAFHCLSNGHNQGKGAVVRQGMLAATGDQVLMTDADLSSPLSGLTKLKEAMAEGAAIVIGSRAMPGSEILVRQPRFRELFGKTFNLLVRLLYLPYLRDTQCGFKLFTREAAQDAFSRQRLIGMVFDVEVLYIAKKRGYRLKEVPVVWINSPETRFHATWKNAWQVLRDLISIGFLHRSENRR</sequence>
<protein>
    <recommendedName>
        <fullName evidence="4">dolichyl-phosphate beta-glucosyltransferase</fullName>
        <ecNumber evidence="4">2.4.1.117</ecNumber>
    </recommendedName>
</protein>
<evidence type="ECO:0000256" key="9">
    <source>
        <dbReference type="ARBA" id="ARBA00022968"/>
    </source>
</evidence>
<proteinExistence type="inferred from homology"/>
<dbReference type="EC" id="2.4.1.117" evidence="4"/>
<keyword evidence="5" id="KW-0328">Glycosyltransferase</keyword>
<keyword evidence="7" id="KW-0812">Transmembrane</keyword>
<keyword evidence="11" id="KW-0472">Membrane</keyword>
<comment type="pathway">
    <text evidence="2">Protein modification; protein glycosylation.</text>
</comment>
<dbReference type="PANTHER" id="PTHR10859:SF91">
    <property type="entry name" value="DOLICHYL-PHOSPHATE BETA-GLUCOSYLTRANSFERASE"/>
    <property type="match status" value="1"/>
</dbReference>
<keyword evidence="6" id="KW-0808">Transferase</keyword>
<evidence type="ECO:0000256" key="1">
    <source>
        <dbReference type="ARBA" id="ARBA00004389"/>
    </source>
</evidence>
<dbReference type="SUPFAM" id="SSF53448">
    <property type="entry name" value="Nucleotide-diphospho-sugar transferases"/>
    <property type="match status" value="1"/>
</dbReference>
<name>A0A1J5IHR2_9BACT</name>
<evidence type="ECO:0000256" key="12">
    <source>
        <dbReference type="ARBA" id="ARBA00045097"/>
    </source>
</evidence>
<dbReference type="Proteomes" id="UP000183245">
    <property type="component" value="Unassembled WGS sequence"/>
</dbReference>
<evidence type="ECO:0000256" key="4">
    <source>
        <dbReference type="ARBA" id="ARBA00012583"/>
    </source>
</evidence>
<reference evidence="14" key="1">
    <citation type="journal article" date="2016" name="Environ. Microbiol.">
        <title>Genomic resolution of a cold subsurface aquifer community provides metabolic insights for novel microbes adapted to high CO concentrations.</title>
        <authorList>
            <person name="Probst A.J."/>
            <person name="Castelle C.J."/>
            <person name="Singh A."/>
            <person name="Brown C.T."/>
            <person name="Anantharaman K."/>
            <person name="Sharon I."/>
            <person name="Hug L.A."/>
            <person name="Burstein D."/>
            <person name="Emerson J.B."/>
            <person name="Thomas B.C."/>
            <person name="Banfield J.F."/>
        </authorList>
    </citation>
    <scope>NUCLEOTIDE SEQUENCE [LARGE SCALE GENOMIC DNA]</scope>
    <source>
        <strain evidence="14">CG2_30_54_11</strain>
    </source>
</reference>
<comment type="subcellular location">
    <subcellularLocation>
        <location evidence="1">Endoplasmic reticulum membrane</location>
        <topology evidence="1">Single-pass membrane protein</topology>
    </subcellularLocation>
</comment>
<evidence type="ECO:0000256" key="3">
    <source>
        <dbReference type="ARBA" id="ARBA00006739"/>
    </source>
</evidence>
<evidence type="ECO:0000313" key="15">
    <source>
        <dbReference type="Proteomes" id="UP000183245"/>
    </source>
</evidence>
<comment type="similarity">
    <text evidence="3">Belongs to the glycosyltransferase 2 family.</text>
</comment>
<comment type="catalytic activity">
    <reaction evidence="12">
        <text>a di-trans,poly-cis-dolichyl phosphate + UDP-alpha-D-glucose = a di-trans,poly-cis-dolichyl beta-D-glucosyl phosphate + UDP</text>
        <dbReference type="Rhea" id="RHEA:15401"/>
        <dbReference type="Rhea" id="RHEA-COMP:19498"/>
        <dbReference type="Rhea" id="RHEA-COMP:19502"/>
        <dbReference type="ChEBI" id="CHEBI:57525"/>
        <dbReference type="ChEBI" id="CHEBI:57683"/>
        <dbReference type="ChEBI" id="CHEBI:58223"/>
        <dbReference type="ChEBI" id="CHEBI:58885"/>
        <dbReference type="EC" id="2.4.1.117"/>
    </reaction>
    <physiologicalReaction direction="left-to-right" evidence="12">
        <dbReference type="Rhea" id="RHEA:15402"/>
    </physiologicalReaction>
</comment>
<evidence type="ECO:0000313" key="14">
    <source>
        <dbReference type="EMBL" id="OIP96641.1"/>
    </source>
</evidence>